<organism evidence="15 16">
    <name type="scientific">Mariniplasma anaerobium</name>
    <dbReference type="NCBI Taxonomy" id="2735436"/>
    <lineage>
        <taxon>Bacteria</taxon>
        <taxon>Bacillati</taxon>
        <taxon>Mycoplasmatota</taxon>
        <taxon>Mollicutes</taxon>
        <taxon>Acholeplasmatales</taxon>
        <taxon>Acholeplasmataceae</taxon>
        <taxon>Mariniplasma</taxon>
    </lineage>
</organism>
<dbReference type="GO" id="GO:0046872">
    <property type="term" value="F:metal ion binding"/>
    <property type="evidence" value="ECO:0007669"/>
    <property type="project" value="UniProtKB-UniRule"/>
</dbReference>
<evidence type="ECO:0000256" key="1">
    <source>
        <dbReference type="ARBA" id="ARBA00000843"/>
    </source>
</evidence>
<dbReference type="GO" id="GO:0006298">
    <property type="term" value="P:mismatch repair"/>
    <property type="evidence" value="ECO:0007669"/>
    <property type="project" value="TreeGrafter"/>
</dbReference>
<dbReference type="InterPro" id="IPR023170">
    <property type="entry name" value="HhH_base_excis_C"/>
</dbReference>
<evidence type="ECO:0000256" key="9">
    <source>
        <dbReference type="ARBA" id="ARBA00023004"/>
    </source>
</evidence>
<dbReference type="KEGG" id="manr:MPAN_008230"/>
<keyword evidence="16" id="KW-1185">Reference proteome</keyword>
<dbReference type="PANTHER" id="PTHR42944">
    <property type="entry name" value="ADENINE DNA GLYCOSYLASE"/>
    <property type="match status" value="1"/>
</dbReference>
<dbReference type="GO" id="GO:0006284">
    <property type="term" value="P:base-excision repair"/>
    <property type="evidence" value="ECO:0007669"/>
    <property type="project" value="UniProtKB-UniRule"/>
</dbReference>
<dbReference type="Gene3D" id="3.90.79.10">
    <property type="entry name" value="Nucleoside Triphosphate Pyrophosphohydrolase"/>
    <property type="match status" value="1"/>
</dbReference>
<dbReference type="InterPro" id="IPR004035">
    <property type="entry name" value="Endouclease-III_FeS-bd_BS"/>
</dbReference>
<dbReference type="CDD" id="cd03431">
    <property type="entry name" value="NUDIX_DNA_Glycosylase_C-MutY"/>
    <property type="match status" value="1"/>
</dbReference>
<dbReference type="InterPro" id="IPR003265">
    <property type="entry name" value="HhH-GPD_domain"/>
</dbReference>
<dbReference type="Pfam" id="PF00730">
    <property type="entry name" value="HhH-GPD"/>
    <property type="match status" value="1"/>
</dbReference>
<dbReference type="GO" id="GO:0034039">
    <property type="term" value="F:8-oxo-7,8-dihydroguanine DNA N-glycosylase activity"/>
    <property type="evidence" value="ECO:0007669"/>
    <property type="project" value="TreeGrafter"/>
</dbReference>
<keyword evidence="8" id="KW-0378">Hydrolase</keyword>
<dbReference type="GO" id="GO:0032357">
    <property type="term" value="F:oxidized purine DNA binding"/>
    <property type="evidence" value="ECO:0007669"/>
    <property type="project" value="TreeGrafter"/>
</dbReference>
<accession>A0A7U9TID6</accession>
<evidence type="ECO:0000256" key="4">
    <source>
        <dbReference type="ARBA" id="ARBA00022023"/>
    </source>
</evidence>
<name>A0A7U9TID6_9MOLU</name>
<dbReference type="GO" id="GO:0000701">
    <property type="term" value="F:purine-specific mismatch base pair DNA N-glycosylase activity"/>
    <property type="evidence" value="ECO:0007669"/>
    <property type="project" value="UniProtKB-EC"/>
</dbReference>
<dbReference type="AlphaFoldDB" id="A0A7U9TID6"/>
<sequence length="333" mass="39158">MDIKKLEAWYESNHRKLLFRETSDPYKIWVSEIMLQQTQVETVLPFFKSFIKKYPTVERLAKTDQETLKKDVEGLGYYRRFKYMLLAAKQIVDKNSGFPSKYQDVLALPGVGKYTAGAIMSIAYNEPYSALDGNVIRVLSRYLNLNDDFRVEKNKKNLDQINQEIIESARPRIYTQSLMELGALICRPKNPKCEICPLNEHCIAYELNIQETLPVMAKLKDKKEFNYITLKLYDKNDQIVLRKRTESLLEGMYEYPQFESESIFDVISTLESNGVVIDVINKEMNYKHIFTHQIWYMKVFEARLLKGKDLSWMMVDKEKIKQLPMAVAHRKIK</sequence>
<dbReference type="InterPro" id="IPR004036">
    <property type="entry name" value="Endonuclease-III-like_CS2"/>
</dbReference>
<comment type="catalytic activity">
    <reaction evidence="1 13">
        <text>Hydrolyzes free adenine bases from 7,8-dihydro-8-oxoguanine:adenine mismatched double-stranded DNA, leaving an apurinic site.</text>
        <dbReference type="EC" id="3.2.2.31"/>
    </reaction>
</comment>
<reference evidence="15" key="1">
    <citation type="submission" date="2021-01" db="EMBL/GenBank/DDBJ databases">
        <title>Draft genome sequence of Acholeplasmataceae bacterium strain Mahy22.</title>
        <authorList>
            <person name="Watanabe M."/>
            <person name="Kojima H."/>
            <person name="Fukui M."/>
        </authorList>
    </citation>
    <scope>NUCLEOTIDE SEQUENCE</scope>
    <source>
        <strain evidence="15">Mahy22</strain>
    </source>
</reference>
<evidence type="ECO:0000256" key="8">
    <source>
        <dbReference type="ARBA" id="ARBA00022801"/>
    </source>
</evidence>
<dbReference type="InterPro" id="IPR015797">
    <property type="entry name" value="NUDIX_hydrolase-like_dom_sf"/>
</dbReference>
<proteinExistence type="inferred from homology"/>
<dbReference type="SMART" id="SM00478">
    <property type="entry name" value="ENDO3c"/>
    <property type="match status" value="1"/>
</dbReference>
<comment type="cofactor">
    <cofactor evidence="13">
        <name>[4Fe-4S] cluster</name>
        <dbReference type="ChEBI" id="CHEBI:49883"/>
    </cofactor>
    <text evidence="13">Binds 1 [4Fe-4S] cluster.</text>
</comment>
<dbReference type="PROSITE" id="PS00764">
    <property type="entry name" value="ENDONUCLEASE_III_1"/>
    <property type="match status" value="1"/>
</dbReference>
<evidence type="ECO:0000256" key="11">
    <source>
        <dbReference type="ARBA" id="ARBA00023204"/>
    </source>
</evidence>
<comment type="similarity">
    <text evidence="2 13">Belongs to the Nth/MutY family.</text>
</comment>
<dbReference type="EC" id="3.2.2.31" evidence="3 13"/>
<dbReference type="InterPro" id="IPR003651">
    <property type="entry name" value="Endonuclease3_FeS-loop_motif"/>
</dbReference>
<dbReference type="Gene3D" id="1.10.1670.10">
    <property type="entry name" value="Helix-hairpin-Helix base-excision DNA repair enzymes (C-terminal)"/>
    <property type="match status" value="1"/>
</dbReference>
<keyword evidence="12 13" id="KW-0326">Glycosidase</keyword>
<dbReference type="RefSeq" id="WP_176239775.1">
    <property type="nucleotide sequence ID" value="NZ_AP024412.1"/>
</dbReference>
<dbReference type="SMART" id="SM00525">
    <property type="entry name" value="FES"/>
    <property type="match status" value="1"/>
</dbReference>
<evidence type="ECO:0000313" key="16">
    <source>
        <dbReference type="Proteomes" id="UP000620133"/>
    </source>
</evidence>
<evidence type="ECO:0000256" key="10">
    <source>
        <dbReference type="ARBA" id="ARBA00023014"/>
    </source>
</evidence>
<evidence type="ECO:0000256" key="3">
    <source>
        <dbReference type="ARBA" id="ARBA00012045"/>
    </source>
</evidence>
<keyword evidence="10" id="KW-0411">Iron-sulfur</keyword>
<dbReference type="Pfam" id="PF14815">
    <property type="entry name" value="NUDIX_4"/>
    <property type="match status" value="1"/>
</dbReference>
<keyword evidence="9 13" id="KW-0408">Iron</keyword>
<evidence type="ECO:0000256" key="13">
    <source>
        <dbReference type="RuleBase" id="RU365096"/>
    </source>
</evidence>
<dbReference type="GO" id="GO:0035485">
    <property type="term" value="F:adenine/guanine mispair binding"/>
    <property type="evidence" value="ECO:0007669"/>
    <property type="project" value="TreeGrafter"/>
</dbReference>
<evidence type="ECO:0000256" key="12">
    <source>
        <dbReference type="ARBA" id="ARBA00023295"/>
    </source>
</evidence>
<dbReference type="Proteomes" id="UP000620133">
    <property type="component" value="Chromosome"/>
</dbReference>
<dbReference type="CDD" id="cd00056">
    <property type="entry name" value="ENDO3c"/>
    <property type="match status" value="1"/>
</dbReference>
<dbReference type="SUPFAM" id="SSF55811">
    <property type="entry name" value="Nudix"/>
    <property type="match status" value="1"/>
</dbReference>
<evidence type="ECO:0000259" key="14">
    <source>
        <dbReference type="SMART" id="SM00478"/>
    </source>
</evidence>
<keyword evidence="7 13" id="KW-0227">DNA damage</keyword>
<keyword evidence="11" id="KW-0234">DNA repair</keyword>
<keyword evidence="6" id="KW-0479">Metal-binding</keyword>
<dbReference type="Pfam" id="PF10576">
    <property type="entry name" value="EndIII_4Fe-2S"/>
    <property type="match status" value="1"/>
</dbReference>
<evidence type="ECO:0000256" key="2">
    <source>
        <dbReference type="ARBA" id="ARBA00008343"/>
    </source>
</evidence>
<dbReference type="PROSITE" id="PS01155">
    <property type="entry name" value="ENDONUCLEASE_III_2"/>
    <property type="match status" value="1"/>
</dbReference>
<evidence type="ECO:0000313" key="15">
    <source>
        <dbReference type="EMBL" id="BCR35930.1"/>
    </source>
</evidence>
<protein>
    <recommendedName>
        <fullName evidence="4 13">Adenine DNA glycosylase</fullName>
        <ecNumber evidence="3 13">3.2.2.31</ecNumber>
    </recommendedName>
</protein>
<dbReference type="InterPro" id="IPR044298">
    <property type="entry name" value="MIG/MutY"/>
</dbReference>
<dbReference type="PANTHER" id="PTHR42944:SF1">
    <property type="entry name" value="ADENINE DNA GLYCOSYLASE"/>
    <property type="match status" value="1"/>
</dbReference>
<feature type="domain" description="HhH-GPD" evidence="14">
    <location>
        <begin position="34"/>
        <end position="184"/>
    </location>
</feature>
<dbReference type="GO" id="GO:0051539">
    <property type="term" value="F:4 iron, 4 sulfur cluster binding"/>
    <property type="evidence" value="ECO:0007669"/>
    <property type="project" value="UniProtKB-UniRule"/>
</dbReference>
<dbReference type="InterPro" id="IPR029119">
    <property type="entry name" value="MutY_C"/>
</dbReference>
<comment type="function">
    <text evidence="13">Adenine glycosylase active on G-A mispairs.</text>
</comment>
<keyword evidence="5" id="KW-0004">4Fe-4S</keyword>
<dbReference type="SUPFAM" id="SSF48150">
    <property type="entry name" value="DNA-glycosylase"/>
    <property type="match status" value="1"/>
</dbReference>
<evidence type="ECO:0000256" key="5">
    <source>
        <dbReference type="ARBA" id="ARBA00022485"/>
    </source>
</evidence>
<evidence type="ECO:0000256" key="7">
    <source>
        <dbReference type="ARBA" id="ARBA00022763"/>
    </source>
</evidence>
<dbReference type="InterPro" id="IPR011257">
    <property type="entry name" value="DNA_glycosylase"/>
</dbReference>
<dbReference type="Gene3D" id="1.10.340.30">
    <property type="entry name" value="Hypothetical protein, domain 2"/>
    <property type="match status" value="1"/>
</dbReference>
<evidence type="ECO:0000256" key="6">
    <source>
        <dbReference type="ARBA" id="ARBA00022723"/>
    </source>
</evidence>
<gene>
    <name evidence="15" type="primary">mutY</name>
    <name evidence="15" type="ORF">MPAN_008230</name>
</gene>
<dbReference type="EMBL" id="AP024412">
    <property type="protein sequence ID" value="BCR35930.1"/>
    <property type="molecule type" value="Genomic_DNA"/>
</dbReference>